<reference evidence="9 10" key="1">
    <citation type="submission" date="2022-10" db="EMBL/GenBank/DDBJ databases">
        <title>Comparative genomics and taxonomic characterization of three novel marine species of genus Reichenbachiella exhibiting antioxidant and polysaccharide degradation activities.</title>
        <authorList>
            <person name="Muhammad N."/>
            <person name="Lee Y.-J."/>
            <person name="Ko J."/>
            <person name="Kim S.-G."/>
        </authorList>
    </citation>
    <scope>NUCLEOTIDE SEQUENCE [LARGE SCALE GENOMIC DNA]</scope>
    <source>
        <strain evidence="9 10">ABR2-5</strain>
    </source>
</reference>
<comment type="subcellular location">
    <subcellularLocation>
        <location evidence="1 5">Cytoplasm</location>
    </subcellularLocation>
</comment>
<dbReference type="InterPro" id="IPR053926">
    <property type="entry name" value="RecX_HTH_1st"/>
</dbReference>
<evidence type="ECO:0000313" key="10">
    <source>
        <dbReference type="Proteomes" id="UP001300692"/>
    </source>
</evidence>
<evidence type="ECO:0000259" key="8">
    <source>
        <dbReference type="Pfam" id="PF21982"/>
    </source>
</evidence>
<evidence type="ECO:0000256" key="4">
    <source>
        <dbReference type="ARBA" id="ARBA00022490"/>
    </source>
</evidence>
<evidence type="ECO:0000259" key="7">
    <source>
        <dbReference type="Pfam" id="PF21981"/>
    </source>
</evidence>
<dbReference type="Pfam" id="PF02631">
    <property type="entry name" value="RecX_HTH2"/>
    <property type="match status" value="1"/>
</dbReference>
<comment type="function">
    <text evidence="5">Modulates RecA activity.</text>
</comment>
<dbReference type="Proteomes" id="UP001300692">
    <property type="component" value="Unassembled WGS sequence"/>
</dbReference>
<dbReference type="InterPro" id="IPR053924">
    <property type="entry name" value="RecX_HTH_2nd"/>
</dbReference>
<dbReference type="Gene3D" id="1.10.10.10">
    <property type="entry name" value="Winged helix-like DNA-binding domain superfamily/Winged helix DNA-binding domain"/>
    <property type="match status" value="2"/>
</dbReference>
<dbReference type="InterPro" id="IPR036388">
    <property type="entry name" value="WH-like_DNA-bd_sf"/>
</dbReference>
<organism evidence="9 10">
    <name type="scientific">Reichenbachiella ulvae</name>
    <dbReference type="NCBI Taxonomy" id="2980104"/>
    <lineage>
        <taxon>Bacteria</taxon>
        <taxon>Pseudomonadati</taxon>
        <taxon>Bacteroidota</taxon>
        <taxon>Cytophagia</taxon>
        <taxon>Cytophagales</taxon>
        <taxon>Reichenbachiellaceae</taxon>
        <taxon>Reichenbachiella</taxon>
    </lineage>
</organism>
<feature type="domain" description="RecX first three-helical" evidence="8">
    <location>
        <begin position="15"/>
        <end position="54"/>
    </location>
</feature>
<evidence type="ECO:0000256" key="5">
    <source>
        <dbReference type="HAMAP-Rule" id="MF_01114"/>
    </source>
</evidence>
<dbReference type="PANTHER" id="PTHR33602">
    <property type="entry name" value="REGULATORY PROTEIN RECX FAMILY PROTEIN"/>
    <property type="match status" value="1"/>
</dbReference>
<feature type="domain" description="RecX third three-helical" evidence="7">
    <location>
        <begin position="108"/>
        <end position="152"/>
    </location>
</feature>
<comment type="caution">
    <text evidence="9">The sequence shown here is derived from an EMBL/GenBank/DDBJ whole genome shotgun (WGS) entry which is preliminary data.</text>
</comment>
<keyword evidence="10" id="KW-1185">Reference proteome</keyword>
<accession>A0ABT3CW46</accession>
<dbReference type="HAMAP" id="MF_01114">
    <property type="entry name" value="RecX"/>
    <property type="match status" value="1"/>
</dbReference>
<dbReference type="InterPro" id="IPR053925">
    <property type="entry name" value="RecX_HTH_3rd"/>
</dbReference>
<dbReference type="InterPro" id="IPR003783">
    <property type="entry name" value="Regulatory_RecX"/>
</dbReference>
<dbReference type="Pfam" id="PF21981">
    <property type="entry name" value="RecX_HTH3"/>
    <property type="match status" value="1"/>
</dbReference>
<protein>
    <recommendedName>
        <fullName evidence="3 5">Regulatory protein RecX</fullName>
    </recommendedName>
</protein>
<evidence type="ECO:0000256" key="3">
    <source>
        <dbReference type="ARBA" id="ARBA00018111"/>
    </source>
</evidence>
<evidence type="ECO:0000256" key="1">
    <source>
        <dbReference type="ARBA" id="ARBA00004496"/>
    </source>
</evidence>
<evidence type="ECO:0000313" key="9">
    <source>
        <dbReference type="EMBL" id="MCV9387773.1"/>
    </source>
</evidence>
<evidence type="ECO:0000259" key="6">
    <source>
        <dbReference type="Pfam" id="PF02631"/>
    </source>
</evidence>
<keyword evidence="4 5" id="KW-0963">Cytoplasm</keyword>
<comment type="similarity">
    <text evidence="2 5">Belongs to the RecX family.</text>
</comment>
<feature type="domain" description="RecX second three-helical" evidence="6">
    <location>
        <begin position="61"/>
        <end position="102"/>
    </location>
</feature>
<name>A0ABT3CW46_9BACT</name>
<dbReference type="Pfam" id="PF21982">
    <property type="entry name" value="RecX_HTH1"/>
    <property type="match status" value="1"/>
</dbReference>
<gene>
    <name evidence="5" type="primary">recX</name>
    <name evidence="9" type="ORF">N7U62_13910</name>
</gene>
<evidence type="ECO:0000256" key="2">
    <source>
        <dbReference type="ARBA" id="ARBA00009695"/>
    </source>
</evidence>
<dbReference type="EMBL" id="JAOYOD010000001">
    <property type="protein sequence ID" value="MCV9387773.1"/>
    <property type="molecule type" value="Genomic_DNA"/>
</dbReference>
<dbReference type="PANTHER" id="PTHR33602:SF1">
    <property type="entry name" value="REGULATORY PROTEIN RECX FAMILY PROTEIN"/>
    <property type="match status" value="1"/>
</dbReference>
<proteinExistence type="inferred from homology"/>
<sequence length="160" mass="18904">MLIEKKKLNLSKKEAKLRAANYCAYQERSQKEVRNKLYEYGLYSDEVEDVLTDLIMENFINEERFALSYAGGKFRIKRWGRNKIKQGLKQHDVSEYCIKKGLKEIDADDYIATLCDLIERKAESLSESNVFKKQEKVSRHLIYKGYEPDLVWTHVKDLVK</sequence>